<keyword evidence="7 10" id="KW-1133">Transmembrane helix</keyword>
<evidence type="ECO:0000256" key="9">
    <source>
        <dbReference type="ARBA" id="ARBA00023136"/>
    </source>
</evidence>
<evidence type="ECO:0000256" key="10">
    <source>
        <dbReference type="SAM" id="Phobius"/>
    </source>
</evidence>
<evidence type="ECO:0000256" key="3">
    <source>
        <dbReference type="ARBA" id="ARBA00022448"/>
    </source>
</evidence>
<sequence>MEQLTGLIIPLGLLAILYFMIIRPQQKKEKKVTAMRSALKVGDEIITIGGVYGKIIKIKEDVLTIEVGSDKTKLVMARWAVGSVVTKEI</sequence>
<name>A0ABS2NLX3_9FIRM</name>
<gene>
    <name evidence="11" type="ORF">JOC73_000390</name>
</gene>
<evidence type="ECO:0000256" key="2">
    <source>
        <dbReference type="ARBA" id="ARBA00006742"/>
    </source>
</evidence>
<evidence type="ECO:0000256" key="5">
    <source>
        <dbReference type="ARBA" id="ARBA00022692"/>
    </source>
</evidence>
<comment type="subcellular location">
    <subcellularLocation>
        <location evidence="1">Cell membrane</location>
        <topology evidence="1">Single-pass membrane protein</topology>
    </subcellularLocation>
</comment>
<evidence type="ECO:0000256" key="8">
    <source>
        <dbReference type="ARBA" id="ARBA00023010"/>
    </source>
</evidence>
<protein>
    <submittedName>
        <fullName evidence="11">Preprotein translocase subunit YajC</fullName>
    </submittedName>
</protein>
<keyword evidence="4" id="KW-1003">Cell membrane</keyword>
<dbReference type="SMART" id="SM01323">
    <property type="entry name" value="YajC"/>
    <property type="match status" value="1"/>
</dbReference>
<evidence type="ECO:0000313" key="11">
    <source>
        <dbReference type="EMBL" id="MBM7613881.1"/>
    </source>
</evidence>
<dbReference type="InterPro" id="IPR003849">
    <property type="entry name" value="Preprotein_translocase_YajC"/>
</dbReference>
<dbReference type="EMBL" id="JAFBEE010000002">
    <property type="protein sequence ID" value="MBM7613881.1"/>
    <property type="molecule type" value="Genomic_DNA"/>
</dbReference>
<comment type="caution">
    <text evidence="11">The sequence shown here is derived from an EMBL/GenBank/DDBJ whole genome shotgun (WGS) entry which is preliminary data.</text>
</comment>
<evidence type="ECO:0000313" key="12">
    <source>
        <dbReference type="Proteomes" id="UP001314796"/>
    </source>
</evidence>
<dbReference type="RefSeq" id="WP_204400170.1">
    <property type="nucleotide sequence ID" value="NZ_JAFBEE010000002.1"/>
</dbReference>
<keyword evidence="6" id="KW-0653">Protein transport</keyword>
<keyword evidence="9 10" id="KW-0472">Membrane</keyword>
<keyword evidence="3" id="KW-0813">Transport</keyword>
<keyword evidence="5 10" id="KW-0812">Transmembrane</keyword>
<dbReference type="Pfam" id="PF02699">
    <property type="entry name" value="YajC"/>
    <property type="match status" value="1"/>
</dbReference>
<proteinExistence type="inferred from homology"/>
<dbReference type="NCBIfam" id="TIGR00739">
    <property type="entry name" value="yajC"/>
    <property type="match status" value="1"/>
</dbReference>
<evidence type="ECO:0000256" key="4">
    <source>
        <dbReference type="ARBA" id="ARBA00022475"/>
    </source>
</evidence>
<feature type="transmembrane region" description="Helical" evidence="10">
    <location>
        <begin position="6"/>
        <end position="22"/>
    </location>
</feature>
<keyword evidence="8" id="KW-0811">Translocation</keyword>
<dbReference type="Proteomes" id="UP001314796">
    <property type="component" value="Unassembled WGS sequence"/>
</dbReference>
<dbReference type="PRINTS" id="PR01853">
    <property type="entry name" value="YAJCTRNLCASE"/>
</dbReference>
<evidence type="ECO:0000256" key="1">
    <source>
        <dbReference type="ARBA" id="ARBA00004162"/>
    </source>
</evidence>
<accession>A0ABS2NLX3</accession>
<evidence type="ECO:0000256" key="7">
    <source>
        <dbReference type="ARBA" id="ARBA00022989"/>
    </source>
</evidence>
<dbReference type="PANTHER" id="PTHR33909">
    <property type="entry name" value="SEC TRANSLOCON ACCESSORY COMPLEX SUBUNIT YAJC"/>
    <property type="match status" value="1"/>
</dbReference>
<reference evidence="11 12" key="1">
    <citation type="submission" date="2021-01" db="EMBL/GenBank/DDBJ databases">
        <title>Genomic Encyclopedia of Type Strains, Phase IV (KMG-IV): sequencing the most valuable type-strain genomes for metagenomic binning, comparative biology and taxonomic classification.</title>
        <authorList>
            <person name="Goeker M."/>
        </authorList>
    </citation>
    <scope>NUCLEOTIDE SEQUENCE [LARGE SCALE GENOMIC DNA]</scope>
    <source>
        <strain evidence="11 12">DSM 25890</strain>
    </source>
</reference>
<comment type="similarity">
    <text evidence="2">Belongs to the YajC family.</text>
</comment>
<evidence type="ECO:0000256" key="6">
    <source>
        <dbReference type="ARBA" id="ARBA00022927"/>
    </source>
</evidence>
<dbReference type="PANTHER" id="PTHR33909:SF1">
    <property type="entry name" value="SEC TRANSLOCON ACCESSORY COMPLEX SUBUNIT YAJC"/>
    <property type="match status" value="1"/>
</dbReference>
<organism evidence="11 12">
    <name type="scientific">Alkaliphilus hydrothermalis</name>
    <dbReference type="NCBI Taxonomy" id="1482730"/>
    <lineage>
        <taxon>Bacteria</taxon>
        <taxon>Bacillati</taxon>
        <taxon>Bacillota</taxon>
        <taxon>Clostridia</taxon>
        <taxon>Peptostreptococcales</taxon>
        <taxon>Natronincolaceae</taxon>
        <taxon>Alkaliphilus</taxon>
    </lineage>
</organism>
<keyword evidence="12" id="KW-1185">Reference proteome</keyword>